<keyword evidence="1" id="KW-0812">Transmembrane</keyword>
<evidence type="ECO:0000256" key="1">
    <source>
        <dbReference type="SAM" id="Phobius"/>
    </source>
</evidence>
<protein>
    <submittedName>
        <fullName evidence="2">Wsv293a-like protein</fullName>
    </submittedName>
</protein>
<proteinExistence type="predicted"/>
<organism evidence="2">
    <name type="scientific">Metapenaeus ensis majanivirus</name>
    <dbReference type="NCBI Taxonomy" id="2984279"/>
    <lineage>
        <taxon>Viruses</taxon>
        <taxon>Viruses incertae sedis</taxon>
        <taxon>Naldaviricetes</taxon>
        <taxon>Nimaviridae</taxon>
    </lineage>
</organism>
<keyword evidence="1" id="KW-0472">Membrane</keyword>
<dbReference type="EMBL" id="LC738876">
    <property type="protein sequence ID" value="BDT62603.1"/>
    <property type="molecule type" value="Genomic_DNA"/>
</dbReference>
<keyword evidence="1" id="KW-1133">Transmembrane helix</keyword>
<name>A0A9C7BI79_9VIRU</name>
<feature type="transmembrane region" description="Helical" evidence="1">
    <location>
        <begin position="68"/>
        <end position="89"/>
    </location>
</feature>
<accession>A0A9C7BI79</accession>
<sequence length="107" mass="12198">MTDIIAKKNSTINGDDDKSTINAFKKSGSKNTILANFNNDVKFFLGPLYKDVINIMEQDKLDAVNEKIFMILMLTIVLFCSSIVIYRLILYYKIAAQMVNNDDFCID</sequence>
<reference evidence="2" key="1">
    <citation type="submission" date="2022-10" db="EMBL/GenBank/DDBJ databases">
        <title>Genome sequences of endogenous nimaviruses in decapod crustaceans.</title>
        <authorList>
            <person name="Kawato S."/>
            <person name="Nozaki R."/>
            <person name="Kondo H."/>
            <person name="Hirono I."/>
        </authorList>
    </citation>
    <scope>NUCLEOTIDE SEQUENCE</scope>
    <source>
        <strain evidence="2">Mikawa-1</strain>
    </source>
</reference>
<evidence type="ECO:0000313" key="2">
    <source>
        <dbReference type="EMBL" id="BDT62603.1"/>
    </source>
</evidence>